<accession>A0A427TKU6</accession>
<dbReference type="NCBIfam" id="TIGR00666">
    <property type="entry name" value="PBP4"/>
    <property type="match status" value="1"/>
</dbReference>
<dbReference type="Gene3D" id="3.50.80.20">
    <property type="entry name" value="D-Ala-D-Ala carboxypeptidase C, peptidase S13"/>
    <property type="match status" value="1"/>
</dbReference>
<gene>
    <name evidence="3" type="primary">dacB</name>
    <name evidence="3" type="ORF">EJA10_18405</name>
</gene>
<evidence type="ECO:0000313" key="3">
    <source>
        <dbReference type="EMBL" id="RSD24967.1"/>
    </source>
</evidence>
<dbReference type="GO" id="GO:0000270">
    <property type="term" value="P:peptidoglycan metabolic process"/>
    <property type="evidence" value="ECO:0007669"/>
    <property type="project" value="TreeGrafter"/>
</dbReference>
<dbReference type="Pfam" id="PF02113">
    <property type="entry name" value="Peptidase_S13"/>
    <property type="match status" value="1"/>
</dbReference>
<dbReference type="InterPro" id="IPR000667">
    <property type="entry name" value="Peptidase_S13"/>
</dbReference>
<dbReference type="Proteomes" id="UP000279911">
    <property type="component" value="Unassembled WGS sequence"/>
</dbReference>
<dbReference type="EMBL" id="RSFW01000021">
    <property type="protein sequence ID" value="RSD24967.1"/>
    <property type="molecule type" value="Genomic_DNA"/>
</dbReference>
<dbReference type="RefSeq" id="WP_125481500.1">
    <property type="nucleotide sequence ID" value="NZ_RSFW01000021.1"/>
</dbReference>
<dbReference type="AlphaFoldDB" id="A0A427TKU6"/>
<comment type="caution">
    <text evidence="3">The sequence shown here is derived from an EMBL/GenBank/DDBJ whole genome shotgun (WGS) entry which is preliminary data.</text>
</comment>
<protein>
    <submittedName>
        <fullName evidence="3">D-alanyl-D-alanine carboxypeptidase/D-alanyl-D-alanine-endopeptidase</fullName>
        <ecNumber evidence="3">3.4.16.4</ecNumber>
    </submittedName>
</protein>
<dbReference type="Gene3D" id="3.40.710.10">
    <property type="entry name" value="DD-peptidase/beta-lactamase superfamily"/>
    <property type="match status" value="2"/>
</dbReference>
<dbReference type="GO" id="GO:0009002">
    <property type="term" value="F:serine-type D-Ala-D-Ala carboxypeptidase activity"/>
    <property type="evidence" value="ECO:0007669"/>
    <property type="project" value="UniProtKB-EC"/>
</dbReference>
<dbReference type="EC" id="3.4.16.4" evidence="3"/>
<evidence type="ECO:0000256" key="1">
    <source>
        <dbReference type="ARBA" id="ARBA00006096"/>
    </source>
</evidence>
<keyword evidence="3" id="KW-0645">Protease</keyword>
<organism evidence="3 4">
    <name type="scientific">Mesobacillus subterraneus</name>
    <dbReference type="NCBI Taxonomy" id="285983"/>
    <lineage>
        <taxon>Bacteria</taxon>
        <taxon>Bacillati</taxon>
        <taxon>Bacillota</taxon>
        <taxon>Bacilli</taxon>
        <taxon>Bacillales</taxon>
        <taxon>Bacillaceae</taxon>
        <taxon>Mesobacillus</taxon>
    </lineage>
</organism>
<sequence>MKENLKHKNTAIMFAMLISILAIFPLFHTEDPPAQAIEPARSLSAEINKLLASDPVLEGSLAGVSIRSADDGELLYEHMGNTRLQPASLLKLFTAGAALSVLGEDYRFTTEVSADGKVSDGALDGDLYLVGRGDPTLLPADFAEFAREISNKGINRIEGDVVVDDSWYDDIRYSGDLTWNDEHQYYGSQVSALTASPNEDYDAGTVIVNIQPGEKGQSANITISPENDYVTVVNQTKTVGPKGAYNLKVDREHGSNTIFVKGTIPAGAKNNRKWVSVWEPSGYAGDLFKRALEDQGVEVVGKIRTGTATEGMAGLISHKSMPLKDLLVPFMKLSNNGHAEVLVKEMGKAIHKEGSWEKGLEVMNAELAKFGVDPARLVLRDGSGISHANLVPANEITSFLFHVRKEKWFPAFKHSLPVAGDRDRMVGGTMRNRLKEEDLKDRVIAKTGSLTGVSTLSGYVETSSGETLIFAILLNNLIDDTQGRKLENELAKILLSQP</sequence>
<keyword evidence="3" id="KW-0121">Carboxypeptidase</keyword>
<name>A0A427TKU6_9BACI</name>
<comment type="similarity">
    <text evidence="1">Belongs to the peptidase S13 family.</text>
</comment>
<dbReference type="PRINTS" id="PR00922">
    <property type="entry name" value="DADACBPTASE3"/>
</dbReference>
<dbReference type="PANTHER" id="PTHR30023:SF0">
    <property type="entry name" value="PENICILLIN-SENSITIVE CARBOXYPEPTIDASE A"/>
    <property type="match status" value="1"/>
</dbReference>
<dbReference type="PANTHER" id="PTHR30023">
    <property type="entry name" value="D-ALANYL-D-ALANINE CARBOXYPEPTIDASE"/>
    <property type="match status" value="1"/>
</dbReference>
<reference evidence="4" key="1">
    <citation type="submission" date="2018-12" db="EMBL/GenBank/DDBJ databases">
        <title>Bacillus chawlae sp. nov., Bacillus glennii sp. nov., and Bacillus saganii sp. nov. Isolated from the Vehicle Assembly Building at Kennedy Space Center where the Viking Spacecraft were Assembled.</title>
        <authorList>
            <person name="Seuylemezian A."/>
            <person name="Vaishampayan P."/>
        </authorList>
    </citation>
    <scope>NUCLEOTIDE SEQUENCE [LARGE SCALE GENOMIC DNA]</scope>
    <source>
        <strain evidence="4">DSM 13966</strain>
    </source>
</reference>
<dbReference type="GO" id="GO:0006508">
    <property type="term" value="P:proteolysis"/>
    <property type="evidence" value="ECO:0007669"/>
    <property type="project" value="InterPro"/>
</dbReference>
<evidence type="ECO:0000256" key="2">
    <source>
        <dbReference type="ARBA" id="ARBA00022801"/>
    </source>
</evidence>
<dbReference type="SUPFAM" id="SSF56601">
    <property type="entry name" value="beta-lactamase/transpeptidase-like"/>
    <property type="match status" value="1"/>
</dbReference>
<dbReference type="OrthoDB" id="9802627at2"/>
<dbReference type="InterPro" id="IPR012338">
    <property type="entry name" value="Beta-lactam/transpept-like"/>
</dbReference>
<keyword evidence="2 3" id="KW-0378">Hydrolase</keyword>
<evidence type="ECO:0000313" key="4">
    <source>
        <dbReference type="Proteomes" id="UP000279911"/>
    </source>
</evidence>
<proteinExistence type="inferred from homology"/>